<dbReference type="EMBL" id="LIAE01010038">
    <property type="protein sequence ID" value="PAV66743.1"/>
    <property type="molecule type" value="Genomic_DNA"/>
</dbReference>
<protein>
    <recommendedName>
        <fullName evidence="4">Large ribosomal subunit protein uL24m</fullName>
    </recommendedName>
    <alternativeName>
        <fullName evidence="5">39S ribosomal protein L24, mitochondrial</fullName>
    </alternativeName>
</protein>
<feature type="domain" description="KOW" evidence="6">
    <location>
        <begin position="108"/>
        <end position="135"/>
    </location>
</feature>
<dbReference type="InterPro" id="IPR041988">
    <property type="entry name" value="Ribosomal_uL24_KOW"/>
</dbReference>
<name>A0A2A2JYN4_9BILA</name>
<dbReference type="GO" id="GO:0006412">
    <property type="term" value="P:translation"/>
    <property type="evidence" value="ECO:0007669"/>
    <property type="project" value="InterPro"/>
</dbReference>
<keyword evidence="8" id="KW-1185">Reference proteome</keyword>
<comment type="similarity">
    <text evidence="1">Belongs to the universal ribosomal protein uL24 family.</text>
</comment>
<dbReference type="GO" id="GO:0003735">
    <property type="term" value="F:structural constituent of ribosome"/>
    <property type="evidence" value="ECO:0007669"/>
    <property type="project" value="InterPro"/>
</dbReference>
<accession>A0A2A2JYN4</accession>
<evidence type="ECO:0000259" key="6">
    <source>
        <dbReference type="SMART" id="SM00739"/>
    </source>
</evidence>
<evidence type="ECO:0000256" key="4">
    <source>
        <dbReference type="ARBA" id="ARBA00035283"/>
    </source>
</evidence>
<dbReference type="InterPro" id="IPR005825">
    <property type="entry name" value="Ribosomal_uL24_CS"/>
</dbReference>
<dbReference type="CDD" id="cd06089">
    <property type="entry name" value="KOW_RPL26"/>
    <property type="match status" value="1"/>
</dbReference>
<reference evidence="7 8" key="1">
    <citation type="journal article" date="2017" name="Curr. Biol.">
        <title>Genome architecture and evolution of a unichromosomal asexual nematode.</title>
        <authorList>
            <person name="Fradin H."/>
            <person name="Zegar C."/>
            <person name="Gutwein M."/>
            <person name="Lucas J."/>
            <person name="Kovtun M."/>
            <person name="Corcoran D."/>
            <person name="Baugh L.R."/>
            <person name="Kiontke K."/>
            <person name="Gunsalus K."/>
            <person name="Fitch D.H."/>
            <person name="Piano F."/>
        </authorList>
    </citation>
    <scope>NUCLEOTIDE SEQUENCE [LARGE SCALE GENOMIC DNA]</scope>
    <source>
        <strain evidence="7">PF1309</strain>
    </source>
</reference>
<evidence type="ECO:0000313" key="7">
    <source>
        <dbReference type="EMBL" id="PAV66743.1"/>
    </source>
</evidence>
<dbReference type="GO" id="GO:0003723">
    <property type="term" value="F:RNA binding"/>
    <property type="evidence" value="ECO:0007669"/>
    <property type="project" value="InterPro"/>
</dbReference>
<dbReference type="SMART" id="SM00739">
    <property type="entry name" value="KOW"/>
    <property type="match status" value="1"/>
</dbReference>
<dbReference type="InterPro" id="IPR014722">
    <property type="entry name" value="Rib_uL2_dom2"/>
</dbReference>
<evidence type="ECO:0000256" key="1">
    <source>
        <dbReference type="ARBA" id="ARBA00010618"/>
    </source>
</evidence>
<keyword evidence="2" id="KW-0689">Ribosomal protein</keyword>
<keyword evidence="3" id="KW-0687">Ribonucleoprotein</keyword>
<dbReference type="Proteomes" id="UP000218231">
    <property type="component" value="Unassembled WGS sequence"/>
</dbReference>
<evidence type="ECO:0000256" key="2">
    <source>
        <dbReference type="ARBA" id="ARBA00022980"/>
    </source>
</evidence>
<comment type="caution">
    <text evidence="7">The sequence shown here is derived from an EMBL/GenBank/DDBJ whole genome shotgun (WGS) entry which is preliminary data.</text>
</comment>
<organism evidence="7 8">
    <name type="scientific">Diploscapter pachys</name>
    <dbReference type="NCBI Taxonomy" id="2018661"/>
    <lineage>
        <taxon>Eukaryota</taxon>
        <taxon>Metazoa</taxon>
        <taxon>Ecdysozoa</taxon>
        <taxon>Nematoda</taxon>
        <taxon>Chromadorea</taxon>
        <taxon>Rhabditida</taxon>
        <taxon>Rhabditina</taxon>
        <taxon>Rhabditomorpha</taxon>
        <taxon>Rhabditoidea</taxon>
        <taxon>Rhabditidae</taxon>
        <taxon>Diploscapter</taxon>
    </lineage>
</organism>
<dbReference type="Gene3D" id="2.30.30.30">
    <property type="match status" value="1"/>
</dbReference>
<dbReference type="PANTHER" id="PTHR12903">
    <property type="entry name" value="MITOCHONDRIAL RIBOSOMAL PROTEIN L24"/>
    <property type="match status" value="1"/>
</dbReference>
<dbReference type="STRING" id="2018661.A0A2A2JYN4"/>
<evidence type="ECO:0000256" key="5">
    <source>
        <dbReference type="ARBA" id="ARBA00035357"/>
    </source>
</evidence>
<dbReference type="OrthoDB" id="262547at2759"/>
<dbReference type="AlphaFoldDB" id="A0A2A2JYN4"/>
<gene>
    <name evidence="7" type="ORF">WR25_10491</name>
</gene>
<dbReference type="PROSITE" id="PS01108">
    <property type="entry name" value="RIBOSOMAL_L24"/>
    <property type="match status" value="1"/>
</dbReference>
<dbReference type="InterPro" id="IPR003256">
    <property type="entry name" value="Ribosomal_uL24"/>
</dbReference>
<dbReference type="InterPro" id="IPR008991">
    <property type="entry name" value="Translation_prot_SH3-like_sf"/>
</dbReference>
<evidence type="ECO:0000313" key="8">
    <source>
        <dbReference type="Proteomes" id="UP000218231"/>
    </source>
</evidence>
<sequence>MFTSRALWLPRKPWMEYDYAKHMPKGYVDRMKRTIPKKIFDGRFGAPPVVRWTVPPDDYVPTMKRPWEHETFIELSKREREYHARMLNSKWFFKQRRTIKPLPEEKWTFFNGDFVQVMIGKDKGKQGTVIRVCRETNEVLVDGLHTKLEDEFKSGDNDKSGKIKINNYRWVEQPLRIDKNEVRLVDPNDKAPCEAKWVLNNTKSEYLRISCRSGIQIPIPSLARMTYEYVQPEKYIDCPQKDTPPEDVLKRTYQPTLKSFEEEITEEMGIKENRTSKPTYWY</sequence>
<evidence type="ECO:0000256" key="3">
    <source>
        <dbReference type="ARBA" id="ARBA00023274"/>
    </source>
</evidence>
<dbReference type="InterPro" id="IPR005824">
    <property type="entry name" value="KOW"/>
</dbReference>
<dbReference type="GO" id="GO:0005840">
    <property type="term" value="C:ribosome"/>
    <property type="evidence" value="ECO:0007669"/>
    <property type="project" value="UniProtKB-KW"/>
</dbReference>
<dbReference type="SUPFAM" id="SSF50104">
    <property type="entry name" value="Translation proteins SH3-like domain"/>
    <property type="match status" value="1"/>
</dbReference>
<proteinExistence type="inferred from homology"/>
<dbReference type="GO" id="GO:1990904">
    <property type="term" value="C:ribonucleoprotein complex"/>
    <property type="evidence" value="ECO:0007669"/>
    <property type="project" value="UniProtKB-KW"/>
</dbReference>